<organism evidence="3 4">
    <name type="scientific">Vairimorpha necatrix</name>
    <dbReference type="NCBI Taxonomy" id="6039"/>
    <lineage>
        <taxon>Eukaryota</taxon>
        <taxon>Fungi</taxon>
        <taxon>Fungi incertae sedis</taxon>
        <taxon>Microsporidia</taxon>
        <taxon>Nosematidae</taxon>
        <taxon>Vairimorpha</taxon>
    </lineage>
</organism>
<dbReference type="RefSeq" id="XP_065329526.1">
    <property type="nucleotide sequence ID" value="XM_065473454.1"/>
</dbReference>
<keyword evidence="1" id="KW-0862">Zinc</keyword>
<feature type="domain" description="C3H1-type" evidence="2">
    <location>
        <begin position="1"/>
        <end position="28"/>
    </location>
</feature>
<dbReference type="GO" id="GO:0008270">
    <property type="term" value="F:zinc ion binding"/>
    <property type="evidence" value="ECO:0007669"/>
    <property type="project" value="UniProtKB-KW"/>
</dbReference>
<keyword evidence="4" id="KW-1185">Reference proteome</keyword>
<dbReference type="Gene3D" id="4.10.1000.10">
    <property type="entry name" value="Zinc finger, CCCH-type"/>
    <property type="match status" value="1"/>
</dbReference>
<dbReference type="KEGG" id="vnx:VNE69_04203"/>
<name>A0AAX4JBN8_9MICR</name>
<proteinExistence type="predicted"/>
<sequence length="318" mass="36983">MVELEDCYFFLYSECKLKERCRFRHNQLSKDNLILCKNWSKNKKCRMDCPLRHSLYHVVKQRSDTMCYWEDKGGCTKYRCEFKHIDPNKDLWKDPKVKLLTEIIENKTRHKISNNNISKDNNINDSAIIDDNNKDNNINDSAIIDDNNKDSGIIDNSNKDNNTTNTITANNTTNTITANNIINDNNNCVTLSDAQIIVNKSVSNLESTQEEINEFNQTKNKPIETSPFVEAEEETDKDISTLNNEEIDRPNKTHLEKNINNPEKQENLKRTLENDEAVKKLKTEKNLPEDKILNMDLNIDIEGLDEEIEELEKLLNNN</sequence>
<keyword evidence="1" id="KW-0479">Metal-binding</keyword>
<feature type="zinc finger region" description="C3H1-type" evidence="1">
    <location>
        <begin position="1"/>
        <end position="28"/>
    </location>
</feature>
<dbReference type="Pfam" id="PF15663">
    <property type="entry name" value="zf-CCCH_3"/>
    <property type="match status" value="1"/>
</dbReference>
<reference evidence="3" key="1">
    <citation type="journal article" date="2024" name="BMC Genomics">
        <title>Functional annotation of a divergent genome using sequence and structure-based similarity.</title>
        <authorList>
            <person name="Svedberg D."/>
            <person name="Winiger R.R."/>
            <person name="Berg A."/>
            <person name="Sharma H."/>
            <person name="Tellgren-Roth C."/>
            <person name="Debrunner-Vossbrinck B.A."/>
            <person name="Vossbrinck C.R."/>
            <person name="Barandun J."/>
        </authorList>
    </citation>
    <scope>NUCLEOTIDE SEQUENCE</scope>
    <source>
        <strain evidence="3">Illinois isolate</strain>
    </source>
</reference>
<dbReference type="GeneID" id="90541193"/>
<keyword evidence="1" id="KW-0863">Zinc-finger</keyword>
<dbReference type="PANTHER" id="PTHR15725:SF14">
    <property type="entry name" value="ZINC FINGER CCCH DOMAIN-CONTAINING PROTEIN 11A"/>
    <property type="match status" value="1"/>
</dbReference>
<protein>
    <submittedName>
        <fullName evidence="3">Zinc finger C3H domain-containing protein</fullName>
    </submittedName>
</protein>
<evidence type="ECO:0000259" key="2">
    <source>
        <dbReference type="PROSITE" id="PS50103"/>
    </source>
</evidence>
<dbReference type="PANTHER" id="PTHR15725">
    <property type="entry name" value="ZN-FINGER, C-X8-C-X5-C-X3-H TYPE-CONTAINING"/>
    <property type="match status" value="1"/>
</dbReference>
<dbReference type="InterPro" id="IPR041686">
    <property type="entry name" value="Znf-CCCH_3"/>
</dbReference>
<evidence type="ECO:0000313" key="3">
    <source>
        <dbReference type="EMBL" id="WUR03381.1"/>
    </source>
</evidence>
<evidence type="ECO:0000313" key="4">
    <source>
        <dbReference type="Proteomes" id="UP001334084"/>
    </source>
</evidence>
<accession>A0AAX4JBN8</accession>
<gene>
    <name evidence="3" type="ORF">VNE69_04203</name>
</gene>
<dbReference type="Proteomes" id="UP001334084">
    <property type="component" value="Chromosome 4"/>
</dbReference>
<dbReference type="EMBL" id="CP142729">
    <property type="protein sequence ID" value="WUR03381.1"/>
    <property type="molecule type" value="Genomic_DNA"/>
</dbReference>
<dbReference type="AlphaFoldDB" id="A0AAX4JBN8"/>
<dbReference type="SMART" id="SM00356">
    <property type="entry name" value="ZnF_C3H1"/>
    <property type="match status" value="3"/>
</dbReference>
<evidence type="ECO:0000256" key="1">
    <source>
        <dbReference type="PROSITE-ProRule" id="PRU00723"/>
    </source>
</evidence>
<dbReference type="InterPro" id="IPR000571">
    <property type="entry name" value="Znf_CCCH"/>
</dbReference>
<dbReference type="PROSITE" id="PS50103">
    <property type="entry name" value="ZF_C3H1"/>
    <property type="match status" value="1"/>
</dbReference>